<comment type="caution">
    <text evidence="2">The sequence shown here is derived from an EMBL/GenBank/DDBJ whole genome shotgun (WGS) entry which is preliminary data.</text>
</comment>
<dbReference type="AlphaFoldDB" id="A0A1F6BM92"/>
<feature type="transmembrane region" description="Helical" evidence="1">
    <location>
        <begin position="118"/>
        <end position="141"/>
    </location>
</feature>
<sequence>MIWRITKRAVLKELHRVRWRQMTDHTATDFEKRYNGVPSSEVSLAQLFFNEMSRTMKKWYASLISKLLDKNYIVNYHPKIIQVIKILKEEEYLREVGRRFALTGKGEVLIKWWYPWKLIFGTAYVKAIIISAITVFVTSYITNNIIKRVTDAVIYNITNVTNINGQLKPASN</sequence>
<accession>A0A1F6BM92</accession>
<proteinExistence type="predicted"/>
<keyword evidence="1" id="KW-1133">Transmembrane helix</keyword>
<keyword evidence="1" id="KW-0472">Membrane</keyword>
<keyword evidence="1" id="KW-0812">Transmembrane</keyword>
<reference evidence="2 3" key="1">
    <citation type="journal article" date="2016" name="Nat. Commun.">
        <title>Thousands of microbial genomes shed light on interconnected biogeochemical processes in an aquifer system.</title>
        <authorList>
            <person name="Anantharaman K."/>
            <person name="Brown C.T."/>
            <person name="Hug L.A."/>
            <person name="Sharon I."/>
            <person name="Castelle C.J."/>
            <person name="Probst A.J."/>
            <person name="Thomas B.C."/>
            <person name="Singh A."/>
            <person name="Wilkins M.J."/>
            <person name="Karaoz U."/>
            <person name="Brodie E.L."/>
            <person name="Williams K.H."/>
            <person name="Hubbard S.S."/>
            <person name="Banfield J.F."/>
        </authorList>
    </citation>
    <scope>NUCLEOTIDE SEQUENCE [LARGE SCALE GENOMIC DNA]</scope>
</reference>
<evidence type="ECO:0000313" key="2">
    <source>
        <dbReference type="EMBL" id="OGG37667.1"/>
    </source>
</evidence>
<evidence type="ECO:0000256" key="1">
    <source>
        <dbReference type="SAM" id="Phobius"/>
    </source>
</evidence>
<evidence type="ECO:0000313" key="3">
    <source>
        <dbReference type="Proteomes" id="UP000176273"/>
    </source>
</evidence>
<name>A0A1F6BM92_9BACT</name>
<protein>
    <submittedName>
        <fullName evidence="2">Uncharacterized protein</fullName>
    </submittedName>
</protein>
<gene>
    <name evidence="2" type="ORF">A2110_00840</name>
</gene>
<organism evidence="2 3">
    <name type="scientific">Candidatus Jorgensenbacteria bacterium GWA1_54_12</name>
    <dbReference type="NCBI Taxonomy" id="1798468"/>
    <lineage>
        <taxon>Bacteria</taxon>
        <taxon>Candidatus Joergenseniibacteriota</taxon>
    </lineage>
</organism>
<dbReference type="Proteomes" id="UP000176273">
    <property type="component" value="Unassembled WGS sequence"/>
</dbReference>
<dbReference type="EMBL" id="MFKH01000006">
    <property type="protein sequence ID" value="OGG37667.1"/>
    <property type="molecule type" value="Genomic_DNA"/>
</dbReference>